<keyword evidence="2" id="KW-0479">Metal-binding</keyword>
<dbReference type="Gene3D" id="3.30.390.10">
    <property type="entry name" value="Enolase-like, N-terminal domain"/>
    <property type="match status" value="1"/>
</dbReference>
<keyword evidence="3" id="KW-0460">Magnesium</keyword>
<protein>
    <recommendedName>
        <fullName evidence="7">Mandelate racemase/muconate lactonizing enzyme N-terminal domain-containing protein</fullName>
    </recommendedName>
</protein>
<dbReference type="GO" id="GO:0016052">
    <property type="term" value="P:carbohydrate catabolic process"/>
    <property type="evidence" value="ECO:0007669"/>
    <property type="project" value="TreeGrafter"/>
</dbReference>
<dbReference type="GO" id="GO:0016836">
    <property type="term" value="F:hydro-lyase activity"/>
    <property type="evidence" value="ECO:0007669"/>
    <property type="project" value="TreeGrafter"/>
</dbReference>
<dbReference type="SUPFAM" id="SSF54826">
    <property type="entry name" value="Enolase N-terminal domain-like"/>
    <property type="match status" value="1"/>
</dbReference>
<dbReference type="GO" id="GO:0000287">
    <property type="term" value="F:magnesium ion binding"/>
    <property type="evidence" value="ECO:0007669"/>
    <property type="project" value="TreeGrafter"/>
</dbReference>
<dbReference type="Pfam" id="PF13378">
    <property type="entry name" value="MR_MLE_C"/>
    <property type="match status" value="1"/>
</dbReference>
<organism evidence="6">
    <name type="scientific">marine metagenome</name>
    <dbReference type="NCBI Taxonomy" id="408172"/>
    <lineage>
        <taxon>unclassified sequences</taxon>
        <taxon>metagenomes</taxon>
        <taxon>ecological metagenomes</taxon>
    </lineage>
</organism>
<evidence type="ECO:0000256" key="1">
    <source>
        <dbReference type="ARBA" id="ARBA00001946"/>
    </source>
</evidence>
<evidence type="ECO:0008006" key="7">
    <source>
        <dbReference type="Google" id="ProtNLM"/>
    </source>
</evidence>
<name>A0A382S6F4_9ZZZZ</name>
<dbReference type="Pfam" id="PF02746">
    <property type="entry name" value="MR_MLE_N"/>
    <property type="match status" value="1"/>
</dbReference>
<dbReference type="PANTHER" id="PTHR13794">
    <property type="entry name" value="ENOLASE SUPERFAMILY, MANDELATE RACEMASE"/>
    <property type="match status" value="1"/>
</dbReference>
<dbReference type="InterPro" id="IPR029017">
    <property type="entry name" value="Enolase-like_N"/>
</dbReference>
<evidence type="ECO:0000256" key="2">
    <source>
        <dbReference type="ARBA" id="ARBA00022723"/>
    </source>
</evidence>
<evidence type="ECO:0000313" key="6">
    <source>
        <dbReference type="EMBL" id="SVD05463.1"/>
    </source>
</evidence>
<dbReference type="SUPFAM" id="SSF51604">
    <property type="entry name" value="Enolase C-terminal domain-like"/>
    <property type="match status" value="1"/>
</dbReference>
<gene>
    <name evidence="6" type="ORF">METZ01_LOCUS358317</name>
</gene>
<dbReference type="InterPro" id="IPR036849">
    <property type="entry name" value="Enolase-like_C_sf"/>
</dbReference>
<sequence>MSSPYGKGESLGQPLGVKSVGLVKVYTESGEYGLGETYSGVYAPELIQPIVHFLESYLVGRLIGDDLIFDDIKNIPFIGGNGILQSVFSAIEIAIWDVRGKILEVPTSQLINKNSRKSIPLYASSGTVIFTSNEIIEDVENILNLGYTAYKMRVGYQEWDTDIKRVESARNTFGNNDLMVDAIMGTLRPAWSTDKAISRAKDLVDFNLRWLEEP</sequence>
<dbReference type="EMBL" id="UINC01126767">
    <property type="protein sequence ID" value="SVD05463.1"/>
    <property type="molecule type" value="Genomic_DNA"/>
</dbReference>
<feature type="domain" description="Enolase C-terminal" evidence="5">
    <location>
        <begin position="136"/>
        <end position="214"/>
    </location>
</feature>
<dbReference type="InterPro" id="IPR013341">
    <property type="entry name" value="Mandelate_racemase_N_dom"/>
</dbReference>
<dbReference type="InterPro" id="IPR046945">
    <property type="entry name" value="RHMD-like"/>
</dbReference>
<evidence type="ECO:0000259" key="5">
    <source>
        <dbReference type="Pfam" id="PF13378"/>
    </source>
</evidence>
<dbReference type="Gene3D" id="3.20.20.120">
    <property type="entry name" value="Enolase-like C-terminal domain"/>
    <property type="match status" value="1"/>
</dbReference>
<dbReference type="AlphaFoldDB" id="A0A382S6F4"/>
<reference evidence="6" key="1">
    <citation type="submission" date="2018-05" db="EMBL/GenBank/DDBJ databases">
        <authorList>
            <person name="Lanie J.A."/>
            <person name="Ng W.-L."/>
            <person name="Kazmierczak K.M."/>
            <person name="Andrzejewski T.M."/>
            <person name="Davidsen T.M."/>
            <person name="Wayne K.J."/>
            <person name="Tettelin H."/>
            <person name="Glass J.I."/>
            <person name="Rusch D."/>
            <person name="Podicherti R."/>
            <person name="Tsui H.-C.T."/>
            <person name="Winkler M.E."/>
        </authorList>
    </citation>
    <scope>NUCLEOTIDE SEQUENCE</scope>
</reference>
<dbReference type="InterPro" id="IPR029065">
    <property type="entry name" value="Enolase_C-like"/>
</dbReference>
<feature type="non-terminal residue" evidence="6">
    <location>
        <position position="214"/>
    </location>
</feature>
<comment type="cofactor">
    <cofactor evidence="1">
        <name>Mg(2+)</name>
        <dbReference type="ChEBI" id="CHEBI:18420"/>
    </cofactor>
</comment>
<feature type="domain" description="Mandelate racemase/muconate lactonizing enzyme N-terminal" evidence="4">
    <location>
        <begin position="18"/>
        <end position="111"/>
    </location>
</feature>
<accession>A0A382S6F4</accession>
<evidence type="ECO:0000256" key="3">
    <source>
        <dbReference type="ARBA" id="ARBA00022842"/>
    </source>
</evidence>
<evidence type="ECO:0000259" key="4">
    <source>
        <dbReference type="Pfam" id="PF02746"/>
    </source>
</evidence>
<proteinExistence type="predicted"/>
<dbReference type="PANTHER" id="PTHR13794:SF58">
    <property type="entry name" value="MITOCHONDRIAL ENOLASE SUPERFAMILY MEMBER 1"/>
    <property type="match status" value="1"/>
</dbReference>